<dbReference type="PANTHER" id="PTHR44688:SF16">
    <property type="entry name" value="DNA-BINDING TRANSCRIPTIONAL ACTIVATOR DEVR_DOSR"/>
    <property type="match status" value="1"/>
</dbReference>
<proteinExistence type="predicted"/>
<dbReference type="SUPFAM" id="SSF46894">
    <property type="entry name" value="C-terminal effector domain of the bipartite response regulators"/>
    <property type="match status" value="1"/>
</dbReference>
<dbReference type="PRINTS" id="PR00038">
    <property type="entry name" value="HTHLUXR"/>
</dbReference>
<dbReference type="PROSITE" id="PS50043">
    <property type="entry name" value="HTH_LUXR_2"/>
    <property type="match status" value="1"/>
</dbReference>
<dbReference type="Proteomes" id="UP001500542">
    <property type="component" value="Unassembled WGS sequence"/>
</dbReference>
<keyword evidence="1" id="KW-0805">Transcription regulation</keyword>
<keyword evidence="3" id="KW-0804">Transcription</keyword>
<dbReference type="CDD" id="cd06170">
    <property type="entry name" value="LuxR_C_like"/>
    <property type="match status" value="1"/>
</dbReference>
<dbReference type="Gene3D" id="1.10.10.10">
    <property type="entry name" value="Winged helix-like DNA-binding domain superfamily/Winged helix DNA-binding domain"/>
    <property type="match status" value="1"/>
</dbReference>
<evidence type="ECO:0000259" key="4">
    <source>
        <dbReference type="PROSITE" id="PS50043"/>
    </source>
</evidence>
<dbReference type="InterPro" id="IPR016032">
    <property type="entry name" value="Sig_transdc_resp-reg_C-effctor"/>
</dbReference>
<dbReference type="PANTHER" id="PTHR44688">
    <property type="entry name" value="DNA-BINDING TRANSCRIPTIONAL ACTIVATOR DEVR_DOSR"/>
    <property type="match status" value="1"/>
</dbReference>
<organism evidence="5 6">
    <name type="scientific">Kribbella koreensis</name>
    <dbReference type="NCBI Taxonomy" id="57909"/>
    <lineage>
        <taxon>Bacteria</taxon>
        <taxon>Bacillati</taxon>
        <taxon>Actinomycetota</taxon>
        <taxon>Actinomycetes</taxon>
        <taxon>Propionibacteriales</taxon>
        <taxon>Kribbellaceae</taxon>
        <taxon>Kribbella</taxon>
    </lineage>
</organism>
<dbReference type="PROSITE" id="PS00622">
    <property type="entry name" value="HTH_LUXR_1"/>
    <property type="match status" value="1"/>
</dbReference>
<dbReference type="RefSeq" id="WP_343973913.1">
    <property type="nucleotide sequence ID" value="NZ_BAAAHK010000011.1"/>
</dbReference>
<name>A0ABP4BC93_9ACTN</name>
<gene>
    <name evidence="5" type="ORF">GCM10009554_46990</name>
</gene>
<evidence type="ECO:0000313" key="6">
    <source>
        <dbReference type="Proteomes" id="UP001500542"/>
    </source>
</evidence>
<sequence length="224" mass="24207">MRGELRVTLVADGSCWGCVSFFREAPHDFTADERDFMHGMSAVLGRAFRRSGIHARPTAPGAELWPGVLVLGNDREIVSVTPPAVDWLQEFGYYGAPGRDPLPFEVVSLVERVRATAGDATARVLGASGRWIQLHASPAGSGQEVAVVLQAAPSVSIEPLISAAYGLTTRERELIELVLQGCGTREIAERLIVSPHTVQSHLKSIFGKVGVRSRRELVGRVFAP</sequence>
<dbReference type="SMART" id="SM00421">
    <property type="entry name" value="HTH_LUXR"/>
    <property type="match status" value="1"/>
</dbReference>
<keyword evidence="6" id="KW-1185">Reference proteome</keyword>
<evidence type="ECO:0000256" key="3">
    <source>
        <dbReference type="ARBA" id="ARBA00023163"/>
    </source>
</evidence>
<dbReference type="InterPro" id="IPR000792">
    <property type="entry name" value="Tscrpt_reg_LuxR_C"/>
</dbReference>
<keyword evidence="2" id="KW-0238">DNA-binding</keyword>
<feature type="domain" description="HTH luxR-type" evidence="4">
    <location>
        <begin position="160"/>
        <end position="224"/>
    </location>
</feature>
<evidence type="ECO:0000256" key="1">
    <source>
        <dbReference type="ARBA" id="ARBA00023015"/>
    </source>
</evidence>
<dbReference type="InterPro" id="IPR036388">
    <property type="entry name" value="WH-like_DNA-bd_sf"/>
</dbReference>
<dbReference type="Pfam" id="PF00196">
    <property type="entry name" value="GerE"/>
    <property type="match status" value="1"/>
</dbReference>
<protein>
    <recommendedName>
        <fullName evidence="4">HTH luxR-type domain-containing protein</fullName>
    </recommendedName>
</protein>
<dbReference type="EMBL" id="BAAAHK010000011">
    <property type="protein sequence ID" value="GAA0948886.1"/>
    <property type="molecule type" value="Genomic_DNA"/>
</dbReference>
<reference evidence="6" key="1">
    <citation type="journal article" date="2019" name="Int. J. Syst. Evol. Microbiol.">
        <title>The Global Catalogue of Microorganisms (GCM) 10K type strain sequencing project: providing services to taxonomists for standard genome sequencing and annotation.</title>
        <authorList>
            <consortium name="The Broad Institute Genomics Platform"/>
            <consortium name="The Broad Institute Genome Sequencing Center for Infectious Disease"/>
            <person name="Wu L."/>
            <person name="Ma J."/>
        </authorList>
    </citation>
    <scope>NUCLEOTIDE SEQUENCE [LARGE SCALE GENOMIC DNA]</scope>
    <source>
        <strain evidence="6">JCM 10977</strain>
    </source>
</reference>
<accession>A0ABP4BC93</accession>
<comment type="caution">
    <text evidence="5">The sequence shown here is derived from an EMBL/GenBank/DDBJ whole genome shotgun (WGS) entry which is preliminary data.</text>
</comment>
<evidence type="ECO:0000313" key="5">
    <source>
        <dbReference type="EMBL" id="GAA0948886.1"/>
    </source>
</evidence>
<evidence type="ECO:0000256" key="2">
    <source>
        <dbReference type="ARBA" id="ARBA00023125"/>
    </source>
</evidence>